<accession>A0A816VCN3</accession>
<evidence type="ECO:0000313" key="1">
    <source>
        <dbReference type="EMBL" id="CAF2119545.1"/>
    </source>
</evidence>
<name>A0A816VCN3_BRANA</name>
<reference evidence="1" key="1">
    <citation type="submission" date="2021-01" db="EMBL/GenBank/DDBJ databases">
        <authorList>
            <consortium name="Genoscope - CEA"/>
            <person name="William W."/>
        </authorList>
    </citation>
    <scope>NUCLEOTIDE SEQUENCE</scope>
</reference>
<dbReference type="Proteomes" id="UP001295469">
    <property type="component" value="Chromosome A03"/>
</dbReference>
<proteinExistence type="predicted"/>
<sequence length="244" mass="27529">MFVEEEQKKLNTHWLQLVRDLPAAYATWKRLQSQKRDVINSVGREFKDKIDPLMERILLLTLTKSQIQVAACKLVPIPQRFRHQIVTMAIQAGIIIPLIERMLKQMSIPAQYKAILSHKLHFLVTPTVPDLEDTIHVGKNCVPEVEKASLVTSSHGEELQFLSGGDVWQPLGGIRQSYIGHQAYTPSGGLSIIHHPEGGEDEKNGFIHLEEVNGRKMLQPKANNSFGSFPNNNQNELLQSLFKG</sequence>
<feature type="non-terminal residue" evidence="1">
    <location>
        <position position="1"/>
    </location>
</feature>
<dbReference type="AlphaFoldDB" id="A0A816VCN3"/>
<gene>
    <name evidence="1" type="ORF">DARMORV10_A03P06310.1</name>
</gene>
<protein>
    <submittedName>
        <fullName evidence="1">(rape) hypothetical protein</fullName>
    </submittedName>
</protein>
<organism evidence="1">
    <name type="scientific">Brassica napus</name>
    <name type="common">Rape</name>
    <dbReference type="NCBI Taxonomy" id="3708"/>
    <lineage>
        <taxon>Eukaryota</taxon>
        <taxon>Viridiplantae</taxon>
        <taxon>Streptophyta</taxon>
        <taxon>Embryophyta</taxon>
        <taxon>Tracheophyta</taxon>
        <taxon>Spermatophyta</taxon>
        <taxon>Magnoliopsida</taxon>
        <taxon>eudicotyledons</taxon>
        <taxon>Gunneridae</taxon>
        <taxon>Pentapetalae</taxon>
        <taxon>rosids</taxon>
        <taxon>malvids</taxon>
        <taxon>Brassicales</taxon>
        <taxon>Brassicaceae</taxon>
        <taxon>Brassiceae</taxon>
        <taxon>Brassica</taxon>
    </lineage>
</organism>
<dbReference type="EMBL" id="HG994357">
    <property type="protein sequence ID" value="CAF2119545.1"/>
    <property type="molecule type" value="Genomic_DNA"/>
</dbReference>